<gene>
    <name evidence="1" type="ORF">ALP74_200441</name>
</gene>
<reference evidence="1 2" key="1">
    <citation type="submission" date="2018-08" db="EMBL/GenBank/DDBJ databases">
        <title>Recombination of ecologically and evolutionarily significant loci maintains genetic cohesion in the Pseudomonas syringae species complex.</title>
        <authorList>
            <person name="Dillon M."/>
            <person name="Thakur S."/>
            <person name="Almeida R.N.D."/>
            <person name="Weir B.S."/>
            <person name="Guttman D.S."/>
        </authorList>
    </citation>
    <scope>NUCLEOTIDE SEQUENCE [LARGE SCALE GENOMIC DNA]</scope>
    <source>
        <strain evidence="1 2">ICMP 5019</strain>
    </source>
</reference>
<organism evidence="1 2">
    <name type="scientific">Pseudomonas coronafaciens pv. garcae</name>
    <dbReference type="NCBI Taxonomy" id="251653"/>
    <lineage>
        <taxon>Bacteria</taxon>
        <taxon>Pseudomonadati</taxon>
        <taxon>Pseudomonadota</taxon>
        <taxon>Gammaproteobacteria</taxon>
        <taxon>Pseudomonadales</taxon>
        <taxon>Pseudomonadaceae</taxon>
        <taxon>Pseudomonas</taxon>
        <taxon>Pseudomonas coronafaciens</taxon>
    </lineage>
</organism>
<evidence type="ECO:0000313" key="2">
    <source>
        <dbReference type="Proteomes" id="UP000272613"/>
    </source>
</evidence>
<name>A0AB37QND4_9PSED</name>
<dbReference type="EMBL" id="RBSH01000254">
    <property type="protein sequence ID" value="RMR97192.1"/>
    <property type="molecule type" value="Genomic_DNA"/>
</dbReference>
<protein>
    <submittedName>
        <fullName evidence="1">Uncharacterized protein</fullName>
    </submittedName>
</protein>
<evidence type="ECO:0000313" key="1">
    <source>
        <dbReference type="EMBL" id="RMR97192.1"/>
    </source>
</evidence>
<accession>A0AB37QND4</accession>
<dbReference type="Proteomes" id="UP000272613">
    <property type="component" value="Unassembled WGS sequence"/>
</dbReference>
<dbReference type="AlphaFoldDB" id="A0AB37QND4"/>
<proteinExistence type="predicted"/>
<comment type="caution">
    <text evidence="1">The sequence shown here is derived from an EMBL/GenBank/DDBJ whole genome shotgun (WGS) entry which is preliminary data.</text>
</comment>
<sequence length="93" mass="10573">MRSDEPCRWDLAGFNCWRLTVVAYGDAARLNGHGQSVRLNEAHTRLLVHPSGGEIDQIPRIGVMYQQVRCDFRAHVVIEGQNKTLQNDLSVER</sequence>